<protein>
    <submittedName>
        <fullName evidence="1">Uncharacterized protein</fullName>
    </submittedName>
</protein>
<sequence length="86" mass="9710">MACNKAAAVVWKQQGGGATLWASCGGSWRLDLELPQLNPPSAGGPRCAWVWVSHMLATTRRYWLVAWRWEILHIGNNMRKLHVERG</sequence>
<organism evidence="1 2">
    <name type="scientific">Oryza meyeriana var. granulata</name>
    <dbReference type="NCBI Taxonomy" id="110450"/>
    <lineage>
        <taxon>Eukaryota</taxon>
        <taxon>Viridiplantae</taxon>
        <taxon>Streptophyta</taxon>
        <taxon>Embryophyta</taxon>
        <taxon>Tracheophyta</taxon>
        <taxon>Spermatophyta</taxon>
        <taxon>Magnoliopsida</taxon>
        <taxon>Liliopsida</taxon>
        <taxon>Poales</taxon>
        <taxon>Poaceae</taxon>
        <taxon>BOP clade</taxon>
        <taxon>Oryzoideae</taxon>
        <taxon>Oryzeae</taxon>
        <taxon>Oryzinae</taxon>
        <taxon>Oryza</taxon>
        <taxon>Oryza meyeriana</taxon>
    </lineage>
</organism>
<gene>
    <name evidence="1" type="ORF">E2562_038316</name>
</gene>
<comment type="caution">
    <text evidence="1">The sequence shown here is derived from an EMBL/GenBank/DDBJ whole genome shotgun (WGS) entry which is preliminary data.</text>
</comment>
<accession>A0A6G1CNI9</accession>
<evidence type="ECO:0000313" key="1">
    <source>
        <dbReference type="EMBL" id="KAF0901193.1"/>
    </source>
</evidence>
<dbReference type="PROSITE" id="PS51257">
    <property type="entry name" value="PROKAR_LIPOPROTEIN"/>
    <property type="match status" value="1"/>
</dbReference>
<reference evidence="1 2" key="1">
    <citation type="submission" date="2019-11" db="EMBL/GenBank/DDBJ databases">
        <title>Whole genome sequence of Oryza granulata.</title>
        <authorList>
            <person name="Li W."/>
        </authorList>
    </citation>
    <scope>NUCLEOTIDE SEQUENCE [LARGE SCALE GENOMIC DNA]</scope>
    <source>
        <strain evidence="2">cv. Menghai</strain>
        <tissue evidence="1">Leaf</tissue>
    </source>
</reference>
<name>A0A6G1CNI9_9ORYZ</name>
<dbReference type="Proteomes" id="UP000479710">
    <property type="component" value="Unassembled WGS sequence"/>
</dbReference>
<proteinExistence type="predicted"/>
<dbReference type="AlphaFoldDB" id="A0A6G1CNI9"/>
<keyword evidence="2" id="KW-1185">Reference proteome</keyword>
<evidence type="ECO:0000313" key="2">
    <source>
        <dbReference type="Proteomes" id="UP000479710"/>
    </source>
</evidence>
<dbReference type="EMBL" id="SPHZ02000009">
    <property type="protein sequence ID" value="KAF0901193.1"/>
    <property type="molecule type" value="Genomic_DNA"/>
</dbReference>